<evidence type="ECO:0000256" key="1">
    <source>
        <dbReference type="SAM" id="SignalP"/>
    </source>
</evidence>
<protein>
    <submittedName>
        <fullName evidence="3">Uncharacterized protein DUF4232</fullName>
    </submittedName>
</protein>
<gene>
    <name evidence="3" type="ORF">FHX73_11752</name>
</gene>
<feature type="chain" id="PRO_5038466944" evidence="1">
    <location>
        <begin position="26"/>
        <end position="289"/>
    </location>
</feature>
<evidence type="ECO:0000313" key="3">
    <source>
        <dbReference type="EMBL" id="TWF96978.1"/>
    </source>
</evidence>
<reference evidence="3 4" key="1">
    <citation type="submission" date="2019-06" db="EMBL/GenBank/DDBJ databases">
        <title>Sequencing the genomes of 1000 actinobacteria strains.</title>
        <authorList>
            <person name="Klenk H.-P."/>
        </authorList>
    </citation>
    <scope>NUCLEOTIDE SEQUENCE [LARGE SCALE GENOMIC DNA]</scope>
    <source>
        <strain evidence="3 4">DSM 44826</strain>
    </source>
</reference>
<dbReference type="PROSITE" id="PS51257">
    <property type="entry name" value="PROKAR_LIPOPROTEIN"/>
    <property type="match status" value="1"/>
</dbReference>
<dbReference type="Proteomes" id="UP000317940">
    <property type="component" value="Unassembled WGS sequence"/>
</dbReference>
<proteinExistence type="predicted"/>
<organism evidence="3 4">
    <name type="scientific">Kitasatospora viridis</name>
    <dbReference type="NCBI Taxonomy" id="281105"/>
    <lineage>
        <taxon>Bacteria</taxon>
        <taxon>Bacillati</taxon>
        <taxon>Actinomycetota</taxon>
        <taxon>Actinomycetes</taxon>
        <taxon>Kitasatosporales</taxon>
        <taxon>Streptomycetaceae</taxon>
        <taxon>Kitasatospora</taxon>
    </lineage>
</organism>
<dbReference type="RefSeq" id="WP_246213763.1">
    <property type="nucleotide sequence ID" value="NZ_BAAAMZ010000034.1"/>
</dbReference>
<evidence type="ECO:0000313" key="4">
    <source>
        <dbReference type="Proteomes" id="UP000317940"/>
    </source>
</evidence>
<keyword evidence="4" id="KW-1185">Reference proteome</keyword>
<accession>A0A561UC90</accession>
<name>A0A561UC90_9ACTN</name>
<feature type="domain" description="DUF4232" evidence="2">
    <location>
        <begin position="146"/>
        <end position="282"/>
    </location>
</feature>
<sequence>MYRIENRPRPLAAAITVAVAGLLLAGCDGEAAAPSAASPGACGVPSATPAPARDGVRITAVGPGCAQYEVTNPDTEPADVAVLFTQFSPSGGAIGNLPRTVTAVPAGATVRGQVELDRSTPDRTHLKVVKVRRVPTAEAPAPGGPCPASGVRVYADDEPDAAMGLRAVGLHLRNCGTATVNVNGYPQLQLLDADHRQVDGIDVLRGGAAIATGTGADTPPAPIALHPGEGAVATLVWRNTTTDGTPVNAPYVRVRAFAGAAPVMVTPELDLGTTGRLGAGAWVREAAQP</sequence>
<dbReference type="EMBL" id="VIWT01000001">
    <property type="protein sequence ID" value="TWF96978.1"/>
    <property type="molecule type" value="Genomic_DNA"/>
</dbReference>
<feature type="signal peptide" evidence="1">
    <location>
        <begin position="1"/>
        <end position="25"/>
    </location>
</feature>
<dbReference type="AlphaFoldDB" id="A0A561UC90"/>
<dbReference type="InterPro" id="IPR025326">
    <property type="entry name" value="DUF4232"/>
</dbReference>
<evidence type="ECO:0000259" key="2">
    <source>
        <dbReference type="Pfam" id="PF14016"/>
    </source>
</evidence>
<keyword evidence="1" id="KW-0732">Signal</keyword>
<comment type="caution">
    <text evidence="3">The sequence shown here is derived from an EMBL/GenBank/DDBJ whole genome shotgun (WGS) entry which is preliminary data.</text>
</comment>
<dbReference type="Pfam" id="PF14016">
    <property type="entry name" value="DUF4232"/>
    <property type="match status" value="1"/>
</dbReference>